<organism evidence="3 4">
    <name type="scientific">Actibacterium naphthalenivorans</name>
    <dbReference type="NCBI Taxonomy" id="1614693"/>
    <lineage>
        <taxon>Bacteria</taxon>
        <taxon>Pseudomonadati</taxon>
        <taxon>Pseudomonadota</taxon>
        <taxon>Alphaproteobacteria</taxon>
        <taxon>Rhodobacterales</taxon>
        <taxon>Roseobacteraceae</taxon>
        <taxon>Actibacterium</taxon>
    </lineage>
</organism>
<keyword evidence="3" id="KW-0560">Oxidoreductase</keyword>
<evidence type="ECO:0000313" key="3">
    <source>
        <dbReference type="EMBL" id="MBB4023532.1"/>
    </source>
</evidence>
<comment type="caution">
    <text evidence="3">The sequence shown here is derived from an EMBL/GenBank/DDBJ whole genome shotgun (WGS) entry which is preliminary data.</text>
</comment>
<keyword evidence="4" id="KW-1185">Reference proteome</keyword>
<proteinExistence type="predicted"/>
<evidence type="ECO:0000259" key="2">
    <source>
        <dbReference type="Pfam" id="PF03992"/>
    </source>
</evidence>
<dbReference type="Pfam" id="PF03992">
    <property type="entry name" value="ABM"/>
    <property type="match status" value="1"/>
</dbReference>
<feature type="domain" description="ABM" evidence="2">
    <location>
        <begin position="23"/>
        <end position="87"/>
    </location>
</feature>
<accession>A0A840CHE6</accession>
<dbReference type="Gene3D" id="3.30.70.100">
    <property type="match status" value="1"/>
</dbReference>
<reference evidence="3" key="1">
    <citation type="submission" date="2020-08" db="EMBL/GenBank/DDBJ databases">
        <title>Genomic Encyclopedia of Type Strains, Phase IV (KMG-IV): sequencing the most valuable type-strain genomes for metagenomic binning, comparative biology and taxonomic classification.</title>
        <authorList>
            <person name="Goeker M."/>
        </authorList>
    </citation>
    <scope>NUCLEOTIDE SEQUENCE [LARGE SCALE GENOMIC DNA]</scope>
    <source>
        <strain evidence="3">DSM 105040</strain>
    </source>
</reference>
<dbReference type="Proteomes" id="UP000585681">
    <property type="component" value="Unassembled WGS sequence"/>
</dbReference>
<dbReference type="GO" id="GO:0004497">
    <property type="term" value="F:monooxygenase activity"/>
    <property type="evidence" value="ECO:0007669"/>
    <property type="project" value="UniProtKB-KW"/>
</dbReference>
<evidence type="ECO:0000256" key="1">
    <source>
        <dbReference type="SAM" id="SignalP"/>
    </source>
</evidence>
<keyword evidence="1" id="KW-0732">Signal</keyword>
<dbReference type="RefSeq" id="WP_037211457.1">
    <property type="nucleotide sequence ID" value="NZ_JACIEQ010000006.1"/>
</dbReference>
<protein>
    <submittedName>
        <fullName evidence="3">Quinol monooxygenase YgiN</fullName>
    </submittedName>
</protein>
<dbReference type="InterPro" id="IPR007138">
    <property type="entry name" value="ABM_dom"/>
</dbReference>
<evidence type="ECO:0000313" key="4">
    <source>
        <dbReference type="Proteomes" id="UP000585681"/>
    </source>
</evidence>
<dbReference type="SUPFAM" id="SSF54909">
    <property type="entry name" value="Dimeric alpha+beta barrel"/>
    <property type="match status" value="1"/>
</dbReference>
<dbReference type="EMBL" id="JACIEQ010000006">
    <property type="protein sequence ID" value="MBB4023532.1"/>
    <property type="molecule type" value="Genomic_DNA"/>
</dbReference>
<name>A0A840CHE6_9RHOB</name>
<feature type="signal peptide" evidence="1">
    <location>
        <begin position="1"/>
        <end position="21"/>
    </location>
</feature>
<dbReference type="AlphaFoldDB" id="A0A840CHE6"/>
<keyword evidence="3" id="KW-0503">Monooxygenase</keyword>
<dbReference type="InterPro" id="IPR011008">
    <property type="entry name" value="Dimeric_a/b-barrel"/>
</dbReference>
<feature type="chain" id="PRO_5032382394" evidence="1">
    <location>
        <begin position="22"/>
        <end position="117"/>
    </location>
</feature>
<sequence>MTRLTKLFTALFLGAPALASADVTLINVFEVPQGREEAAITAWEAARDFLRQEPGYISTELHRSLSPDARFRLINVAKWQSPAAFEAAIGRMQAAEVFPRIEGLVSTPALYSVIRAD</sequence>
<gene>
    <name evidence="3" type="ORF">GGR17_003367</name>
</gene>